<dbReference type="EMBL" id="ML738616">
    <property type="protein sequence ID" value="KAE8163576.1"/>
    <property type="molecule type" value="Genomic_DNA"/>
</dbReference>
<reference evidence="2 3" key="1">
    <citation type="submission" date="2019-04" db="EMBL/GenBank/DDBJ databases">
        <title>Friends and foes A comparative genomics study of 23 Aspergillus species from section Flavi.</title>
        <authorList>
            <consortium name="DOE Joint Genome Institute"/>
            <person name="Kjaerbolling I."/>
            <person name="Vesth T."/>
            <person name="Frisvad J.C."/>
            <person name="Nybo J.L."/>
            <person name="Theobald S."/>
            <person name="Kildgaard S."/>
            <person name="Isbrandt T."/>
            <person name="Kuo A."/>
            <person name="Sato A."/>
            <person name="Lyhne E.K."/>
            <person name="Kogle M.E."/>
            <person name="Wiebenga A."/>
            <person name="Kun R.S."/>
            <person name="Lubbers R.J."/>
            <person name="Makela M.R."/>
            <person name="Barry K."/>
            <person name="Chovatia M."/>
            <person name="Clum A."/>
            <person name="Daum C."/>
            <person name="Haridas S."/>
            <person name="He G."/>
            <person name="LaButti K."/>
            <person name="Lipzen A."/>
            <person name="Mondo S."/>
            <person name="Riley R."/>
            <person name="Salamov A."/>
            <person name="Simmons B.A."/>
            <person name="Magnuson J.K."/>
            <person name="Henrissat B."/>
            <person name="Mortensen U.H."/>
            <person name="Larsen T.O."/>
            <person name="Devries R.P."/>
            <person name="Grigoriev I.V."/>
            <person name="Machida M."/>
            <person name="Baker S.E."/>
            <person name="Andersen M.R."/>
        </authorList>
    </citation>
    <scope>NUCLEOTIDE SEQUENCE [LARGE SCALE GENOMIC DNA]</scope>
    <source>
        <strain evidence="2 3">CBS 117626</strain>
    </source>
</reference>
<gene>
    <name evidence="2" type="ORF">BDV40DRAFT_135240</name>
</gene>
<name>A0A5N6UY15_ASPTM</name>
<keyword evidence="3" id="KW-1185">Reference proteome</keyword>
<dbReference type="Proteomes" id="UP000326950">
    <property type="component" value="Unassembled WGS sequence"/>
</dbReference>
<sequence length="319" mass="34233">MSISLDNINFCYQYPPPKTGTTSHWKPYQVPSASAQIPHRTSLLLSKPGISTASVPTRSGTPETAQSSSISPGGNTMGICNEFGIGIEASTSEAAQIQTSDGDSRKTAHYEKIVLEDISQAQLEKQASLLMQPAMSFDSGLVATEPEVPVFSRAVTLRSPEESIEVSRISRQSTARSTPSICDDLYARISRASSIGVLEHTLYPGREPRTDNSHIEESTVGDSQCQEAASCGAKDAENNADRTKSLRYGPVGPEDQSAVTGGREDRGAVSSPKRSPIRQSCRVPCHPQTNIGEPKRIRSVSENSPICEPGRQQVDPCSA</sequence>
<organism evidence="2 3">
    <name type="scientific">Aspergillus tamarii</name>
    <dbReference type="NCBI Taxonomy" id="41984"/>
    <lineage>
        <taxon>Eukaryota</taxon>
        <taxon>Fungi</taxon>
        <taxon>Dikarya</taxon>
        <taxon>Ascomycota</taxon>
        <taxon>Pezizomycotina</taxon>
        <taxon>Eurotiomycetes</taxon>
        <taxon>Eurotiomycetidae</taxon>
        <taxon>Eurotiales</taxon>
        <taxon>Aspergillaceae</taxon>
        <taxon>Aspergillus</taxon>
        <taxon>Aspergillus subgen. Circumdati</taxon>
    </lineage>
</organism>
<dbReference type="OrthoDB" id="2143914at2759"/>
<evidence type="ECO:0000256" key="1">
    <source>
        <dbReference type="SAM" id="MobiDB-lite"/>
    </source>
</evidence>
<protein>
    <submittedName>
        <fullName evidence="2">Uncharacterized protein</fullName>
    </submittedName>
</protein>
<feature type="region of interest" description="Disordered" evidence="1">
    <location>
        <begin position="50"/>
        <end position="74"/>
    </location>
</feature>
<evidence type="ECO:0000313" key="3">
    <source>
        <dbReference type="Proteomes" id="UP000326950"/>
    </source>
</evidence>
<feature type="region of interest" description="Disordered" evidence="1">
    <location>
        <begin position="200"/>
        <end position="319"/>
    </location>
</feature>
<proteinExistence type="predicted"/>
<accession>A0A5N6UY15</accession>
<dbReference type="AlphaFoldDB" id="A0A5N6UY15"/>
<feature type="compositionally biased region" description="Basic and acidic residues" evidence="1">
    <location>
        <begin position="234"/>
        <end position="244"/>
    </location>
</feature>
<evidence type="ECO:0000313" key="2">
    <source>
        <dbReference type="EMBL" id="KAE8163576.1"/>
    </source>
</evidence>
<feature type="compositionally biased region" description="Basic and acidic residues" evidence="1">
    <location>
        <begin position="206"/>
        <end position="217"/>
    </location>
</feature>